<protein>
    <submittedName>
        <fullName evidence="1">Uncharacterized protein</fullName>
    </submittedName>
</protein>
<proteinExistence type="predicted"/>
<dbReference type="EMBL" id="UINC01187344">
    <property type="protein sequence ID" value="SVE00021.1"/>
    <property type="molecule type" value="Genomic_DNA"/>
</dbReference>
<accession>A0A382ZX43</accession>
<organism evidence="1">
    <name type="scientific">marine metagenome</name>
    <dbReference type="NCBI Taxonomy" id="408172"/>
    <lineage>
        <taxon>unclassified sequences</taxon>
        <taxon>metagenomes</taxon>
        <taxon>ecological metagenomes</taxon>
    </lineage>
</organism>
<sequence length="150" mass="17762">MKAFRQTIQELSVNDKLDKLGHNKRLSGSRLNQLTRDFPAFEDIDLDQWQGYPPPRNSSQITKNEIHNLVSLAQFRSQWERDMVMHDKKVIQAFREYLDKHGLEVDLDKIDDYLKQASPILLSLKRYYNRPRPYTLAKKLGLELSFFPLK</sequence>
<name>A0A382ZX43_9ZZZZ</name>
<evidence type="ECO:0000313" key="1">
    <source>
        <dbReference type="EMBL" id="SVE00021.1"/>
    </source>
</evidence>
<feature type="non-terminal residue" evidence="1">
    <location>
        <position position="150"/>
    </location>
</feature>
<gene>
    <name evidence="1" type="ORF">METZ01_LOCUS452875</name>
</gene>
<reference evidence="1" key="1">
    <citation type="submission" date="2018-05" db="EMBL/GenBank/DDBJ databases">
        <authorList>
            <person name="Lanie J.A."/>
            <person name="Ng W.-L."/>
            <person name="Kazmierczak K.M."/>
            <person name="Andrzejewski T.M."/>
            <person name="Davidsen T.M."/>
            <person name="Wayne K.J."/>
            <person name="Tettelin H."/>
            <person name="Glass J.I."/>
            <person name="Rusch D."/>
            <person name="Podicherti R."/>
            <person name="Tsui H.-C.T."/>
            <person name="Winkler M.E."/>
        </authorList>
    </citation>
    <scope>NUCLEOTIDE SEQUENCE</scope>
</reference>
<dbReference type="AlphaFoldDB" id="A0A382ZX43"/>